<reference evidence="6" key="1">
    <citation type="submission" date="2023-10" db="EMBL/GenBank/DDBJ databases">
        <title>The first scallop-associated chemosynthetic bacterial symbiont.</title>
        <authorList>
            <person name="Lin Y.-T."/>
            <person name="Sun J."/>
            <person name="Ip J.C.-H."/>
            <person name="He X."/>
            <person name="Gao Z.-M."/>
            <person name="Perez M."/>
            <person name="Xu T."/>
            <person name="Qian P.-Y."/>
            <person name="Qiu J.-W."/>
        </authorList>
    </citation>
    <scope>NUCLEOTIDE SEQUENCE</scope>
    <source>
        <strain evidence="6">Gill1</strain>
    </source>
</reference>
<proteinExistence type="inferred from homology"/>
<comment type="similarity">
    <text evidence="5">Belongs to the Maf family. YceF subfamily.</text>
</comment>
<comment type="function">
    <text evidence="5">Nucleoside triphosphate pyrophosphatase that hydrolyzes 7-methyl-GTP (m(7)GTP). May have a dual role in cell division arrest and in preventing the incorporation of modified nucleotides into cellular nucleic acids.</text>
</comment>
<dbReference type="HAMAP" id="MF_00528">
    <property type="entry name" value="Maf"/>
    <property type="match status" value="1"/>
</dbReference>
<evidence type="ECO:0000256" key="1">
    <source>
        <dbReference type="ARBA" id="ARBA00004496"/>
    </source>
</evidence>
<dbReference type="Gene3D" id="3.90.950.10">
    <property type="match status" value="1"/>
</dbReference>
<keyword evidence="3 5" id="KW-0378">Hydrolase</keyword>
<comment type="caution">
    <text evidence="5">Lacks conserved residue(s) required for the propagation of feature annotation.</text>
</comment>
<accession>A0AAU6PHP4</accession>
<evidence type="ECO:0000313" key="6">
    <source>
        <dbReference type="EMBL" id="WXU00585.1"/>
    </source>
</evidence>
<dbReference type="CDD" id="cd00555">
    <property type="entry name" value="Maf"/>
    <property type="match status" value="1"/>
</dbReference>
<dbReference type="GO" id="GO:0009117">
    <property type="term" value="P:nucleotide metabolic process"/>
    <property type="evidence" value="ECO:0007669"/>
    <property type="project" value="UniProtKB-KW"/>
</dbReference>
<dbReference type="EC" id="3.6.1.-" evidence="5"/>
<evidence type="ECO:0000256" key="3">
    <source>
        <dbReference type="ARBA" id="ARBA00022801"/>
    </source>
</evidence>
<dbReference type="PIRSF" id="PIRSF006305">
    <property type="entry name" value="Maf"/>
    <property type="match status" value="1"/>
</dbReference>
<keyword evidence="4 5" id="KW-0546">Nucleotide metabolism</keyword>
<feature type="site" description="Important for substrate specificity" evidence="5">
    <location>
        <position position="21"/>
    </location>
</feature>
<protein>
    <recommendedName>
        <fullName evidence="5">7-methyl-GTP pyrophosphatase</fullName>
        <shortName evidence="5">m(7)GTP pyrophosphatase</shortName>
        <ecNumber evidence="5">3.6.1.-</ecNumber>
    </recommendedName>
</protein>
<sequence length="209" mass="22934">MIYFTNTLLPVSLILASSSPFRKTLLAQLGLQFDTVSPDIDESRKDGETPEQLVYRLAQEKAWAVAKTQSGLIIASDQISTLDEGMRVGDVVLGKPHTHENAVKQLQGSSGNVVTFKTSLVLLNTNTDNIQTIIHTSKVFFKVLSLETIENYLQADQPYKCAGSFKSETLAGGSLFERIEGDDPDALVGLPLIQLTEMLKNEGVETLKY</sequence>
<dbReference type="AlphaFoldDB" id="A0AAU6PHP4"/>
<feature type="active site" description="Proton acceptor" evidence="5">
    <location>
        <position position="77"/>
    </location>
</feature>
<evidence type="ECO:0000256" key="2">
    <source>
        <dbReference type="ARBA" id="ARBA00022490"/>
    </source>
</evidence>
<keyword evidence="2 5" id="KW-0963">Cytoplasm</keyword>
<name>A0AAU6PHP4_9GAMM</name>
<dbReference type="InterPro" id="IPR003697">
    <property type="entry name" value="Maf-like"/>
</dbReference>
<dbReference type="SUPFAM" id="SSF52972">
    <property type="entry name" value="ITPase-like"/>
    <property type="match status" value="1"/>
</dbReference>
<gene>
    <name evidence="6" type="primary">yceF</name>
    <name evidence="6" type="ORF">Ctma_1311</name>
</gene>
<feature type="site" description="Important for substrate specificity" evidence="5">
    <location>
        <position position="78"/>
    </location>
</feature>
<evidence type="ECO:0000256" key="4">
    <source>
        <dbReference type="ARBA" id="ARBA00023080"/>
    </source>
</evidence>
<dbReference type="PANTHER" id="PTHR43213:SF10">
    <property type="entry name" value="7-METHYL-GTP PYROPHOSPHATASE"/>
    <property type="match status" value="1"/>
</dbReference>
<feature type="site" description="Important for substrate specificity" evidence="5">
    <location>
        <position position="168"/>
    </location>
</feature>
<comment type="subcellular location">
    <subcellularLocation>
        <location evidence="1 5">Cytoplasm</location>
    </subcellularLocation>
</comment>
<dbReference type="GO" id="GO:0047429">
    <property type="term" value="F:nucleoside triphosphate diphosphatase activity"/>
    <property type="evidence" value="ECO:0007669"/>
    <property type="project" value="InterPro"/>
</dbReference>
<comment type="catalytic activity">
    <reaction evidence="5">
        <text>N(7)-methyl-GTP + H2O = N(7)-methyl-GMP + diphosphate + H(+)</text>
        <dbReference type="Rhea" id="RHEA:58744"/>
        <dbReference type="ChEBI" id="CHEBI:15377"/>
        <dbReference type="ChEBI" id="CHEBI:15378"/>
        <dbReference type="ChEBI" id="CHEBI:33019"/>
        <dbReference type="ChEBI" id="CHEBI:58285"/>
        <dbReference type="ChEBI" id="CHEBI:87133"/>
    </reaction>
</comment>
<evidence type="ECO:0000256" key="5">
    <source>
        <dbReference type="HAMAP-Rule" id="MF_00528"/>
    </source>
</evidence>
<organism evidence="6">
    <name type="scientific">Catillopecten margaritatus gill symbiont</name>
    <dbReference type="NCBI Taxonomy" id="3083288"/>
    <lineage>
        <taxon>Bacteria</taxon>
        <taxon>Pseudomonadati</taxon>
        <taxon>Pseudomonadota</taxon>
        <taxon>Gammaproteobacteria</taxon>
        <taxon>sulfur-oxidizing symbionts</taxon>
    </lineage>
</organism>
<comment type="cofactor">
    <cofactor evidence="5">
        <name>a divalent metal cation</name>
        <dbReference type="ChEBI" id="CHEBI:60240"/>
    </cofactor>
</comment>
<dbReference type="PANTHER" id="PTHR43213">
    <property type="entry name" value="BIFUNCTIONAL DTTP/UTP PYROPHOSPHATASE/METHYLTRANSFERASE PROTEIN-RELATED"/>
    <property type="match status" value="1"/>
</dbReference>
<dbReference type="EMBL" id="CP138327">
    <property type="protein sequence ID" value="WXU00585.1"/>
    <property type="molecule type" value="Genomic_DNA"/>
</dbReference>
<dbReference type="NCBIfam" id="TIGR00172">
    <property type="entry name" value="maf"/>
    <property type="match status" value="1"/>
</dbReference>
<dbReference type="InterPro" id="IPR029001">
    <property type="entry name" value="ITPase-like_fam"/>
</dbReference>
<dbReference type="GO" id="GO:0005737">
    <property type="term" value="C:cytoplasm"/>
    <property type="evidence" value="ECO:0007669"/>
    <property type="project" value="UniProtKB-SubCell"/>
</dbReference>
<dbReference type="Pfam" id="PF02545">
    <property type="entry name" value="Maf"/>
    <property type="match status" value="1"/>
</dbReference>